<evidence type="ECO:0000313" key="1">
    <source>
        <dbReference type="EMBL" id="OCT63822.1"/>
    </source>
</evidence>
<sequence length="127" mass="14594">MIIEILAQLHKNCYVFKTAQENTILTIYLLFGSDLATQNIYLLHCVQYLYVILARFMNIHTLKEHTSLAFTALKTTKLSFFCCCTGSYRPARVPKGLLVNQNHSDPQTRTIPRNPFLFPQQANIKSI</sequence>
<organism evidence="1 2">
    <name type="scientific">Xenopus laevis</name>
    <name type="common">African clawed frog</name>
    <dbReference type="NCBI Taxonomy" id="8355"/>
    <lineage>
        <taxon>Eukaryota</taxon>
        <taxon>Metazoa</taxon>
        <taxon>Chordata</taxon>
        <taxon>Craniata</taxon>
        <taxon>Vertebrata</taxon>
        <taxon>Euteleostomi</taxon>
        <taxon>Amphibia</taxon>
        <taxon>Batrachia</taxon>
        <taxon>Anura</taxon>
        <taxon>Pipoidea</taxon>
        <taxon>Pipidae</taxon>
        <taxon>Xenopodinae</taxon>
        <taxon>Xenopus</taxon>
        <taxon>Xenopus</taxon>
    </lineage>
</organism>
<reference evidence="2" key="1">
    <citation type="journal article" date="2016" name="Nature">
        <title>Genome evolution in the allotetraploid frog Xenopus laevis.</title>
        <authorList>
            <person name="Session A.M."/>
            <person name="Uno Y."/>
            <person name="Kwon T."/>
            <person name="Chapman J.A."/>
            <person name="Toyoda A."/>
            <person name="Takahashi S."/>
            <person name="Fukui A."/>
            <person name="Hikosaka A."/>
            <person name="Suzuki A."/>
            <person name="Kondo M."/>
            <person name="van Heeringen S.J."/>
            <person name="Quigley I."/>
            <person name="Heinz S."/>
            <person name="Ogino H."/>
            <person name="Ochi H."/>
            <person name="Hellsten U."/>
            <person name="Lyons J.B."/>
            <person name="Simakov O."/>
            <person name="Putnam N."/>
            <person name="Stites J."/>
            <person name="Kuroki Y."/>
            <person name="Tanaka T."/>
            <person name="Michiue T."/>
            <person name="Watanabe M."/>
            <person name="Bogdanovic O."/>
            <person name="Lister R."/>
            <person name="Georgiou G."/>
            <person name="Paranjpe S.S."/>
            <person name="van Kruijsbergen I."/>
            <person name="Shu S."/>
            <person name="Carlson J."/>
            <person name="Kinoshita T."/>
            <person name="Ohta Y."/>
            <person name="Mawaribuchi S."/>
            <person name="Jenkins J."/>
            <person name="Grimwood J."/>
            <person name="Schmutz J."/>
            <person name="Mitros T."/>
            <person name="Mozaffari S.V."/>
            <person name="Suzuki Y."/>
            <person name="Haramoto Y."/>
            <person name="Yamamoto T.S."/>
            <person name="Takagi C."/>
            <person name="Heald R."/>
            <person name="Miller K."/>
            <person name="Haudenschild C."/>
            <person name="Kitzman J."/>
            <person name="Nakayama T."/>
            <person name="Izutsu Y."/>
            <person name="Robert J."/>
            <person name="Fortriede J."/>
            <person name="Burns K."/>
            <person name="Lotay V."/>
            <person name="Karimi K."/>
            <person name="Yasuoka Y."/>
            <person name="Dichmann D.S."/>
            <person name="Flajnik M.F."/>
            <person name="Houston D.W."/>
            <person name="Shendure J."/>
            <person name="DuPasquier L."/>
            <person name="Vize P.D."/>
            <person name="Zorn A.M."/>
            <person name="Ito M."/>
            <person name="Marcotte E.M."/>
            <person name="Wallingford J.B."/>
            <person name="Ito Y."/>
            <person name="Asashima M."/>
            <person name="Ueno N."/>
            <person name="Matsuda Y."/>
            <person name="Veenstra G.J."/>
            <person name="Fujiyama A."/>
            <person name="Harland R.M."/>
            <person name="Taira M."/>
            <person name="Rokhsar D.S."/>
        </authorList>
    </citation>
    <scope>NUCLEOTIDE SEQUENCE [LARGE SCALE GENOMIC DNA]</scope>
    <source>
        <strain evidence="2">J</strain>
    </source>
</reference>
<protein>
    <submittedName>
        <fullName evidence="1">Uncharacterized protein</fullName>
    </submittedName>
</protein>
<gene>
    <name evidence="1" type="ORF">XELAEV_18044919mg</name>
</gene>
<accession>A0A974C000</accession>
<dbReference type="AlphaFoldDB" id="A0A974C000"/>
<name>A0A974C000_XENLA</name>
<proteinExistence type="predicted"/>
<evidence type="ECO:0000313" key="2">
    <source>
        <dbReference type="Proteomes" id="UP000694892"/>
    </source>
</evidence>
<dbReference type="Proteomes" id="UP000694892">
    <property type="component" value="Chromosome 9_10L"/>
</dbReference>
<dbReference type="EMBL" id="CM004482">
    <property type="protein sequence ID" value="OCT63822.1"/>
    <property type="molecule type" value="Genomic_DNA"/>
</dbReference>